<evidence type="ECO:0000313" key="3">
    <source>
        <dbReference type="Proteomes" id="UP001054902"/>
    </source>
</evidence>
<dbReference type="AlphaFoldDB" id="A0AAD3HCK6"/>
<keyword evidence="1" id="KW-0812">Transmembrane</keyword>
<comment type="caution">
    <text evidence="2">The sequence shown here is derived from an EMBL/GenBank/DDBJ whole genome shotgun (WGS) entry which is preliminary data.</text>
</comment>
<accession>A0AAD3HCK6</accession>
<reference evidence="2 3" key="1">
    <citation type="journal article" date="2021" name="Sci. Rep.">
        <title>The genome of the diatom Chaetoceros tenuissimus carries an ancient integrated fragment of an extant virus.</title>
        <authorList>
            <person name="Hongo Y."/>
            <person name="Kimura K."/>
            <person name="Takaki Y."/>
            <person name="Yoshida Y."/>
            <person name="Baba S."/>
            <person name="Kobayashi G."/>
            <person name="Nagasaki K."/>
            <person name="Hano T."/>
            <person name="Tomaru Y."/>
        </authorList>
    </citation>
    <scope>NUCLEOTIDE SEQUENCE [LARGE SCALE GENOMIC DNA]</scope>
    <source>
        <strain evidence="2 3">NIES-3715</strain>
    </source>
</reference>
<name>A0AAD3HCK6_9STRA</name>
<keyword evidence="1" id="KW-1133">Transmembrane helix</keyword>
<evidence type="ECO:0000256" key="1">
    <source>
        <dbReference type="SAM" id="Phobius"/>
    </source>
</evidence>
<keyword evidence="3" id="KW-1185">Reference proteome</keyword>
<dbReference type="EMBL" id="BLLK01000062">
    <property type="protein sequence ID" value="GFH58276.1"/>
    <property type="molecule type" value="Genomic_DNA"/>
</dbReference>
<keyword evidence="1" id="KW-0472">Membrane</keyword>
<evidence type="ECO:0000313" key="2">
    <source>
        <dbReference type="EMBL" id="GFH58276.1"/>
    </source>
</evidence>
<organism evidence="2 3">
    <name type="scientific">Chaetoceros tenuissimus</name>
    <dbReference type="NCBI Taxonomy" id="426638"/>
    <lineage>
        <taxon>Eukaryota</taxon>
        <taxon>Sar</taxon>
        <taxon>Stramenopiles</taxon>
        <taxon>Ochrophyta</taxon>
        <taxon>Bacillariophyta</taxon>
        <taxon>Coscinodiscophyceae</taxon>
        <taxon>Chaetocerotophycidae</taxon>
        <taxon>Chaetocerotales</taxon>
        <taxon>Chaetocerotaceae</taxon>
        <taxon>Chaetoceros</taxon>
    </lineage>
</organism>
<protein>
    <submittedName>
        <fullName evidence="2">Uncharacterized protein</fullName>
    </submittedName>
</protein>
<gene>
    <name evidence="2" type="ORF">CTEN210_14752</name>
</gene>
<proteinExistence type="predicted"/>
<dbReference type="Proteomes" id="UP001054902">
    <property type="component" value="Unassembled WGS sequence"/>
</dbReference>
<sequence length="251" mass="27589">MSHFVALAGALTSLILGKGHEKSSASIGKRNASSPYTEYNSQTTCFAIGVVSGASLILLALNQMSKRRIKERVKFFLKHMTEEDIKSTEGKDDMKVDSYKQFTYGESSLAQILVNSTNALTSHMHCKRIVLKPSTAVAYRNSEAVELYLIISGHASFSIRNGPENEDEICLYSKSSNEQMLIQPFTLRSFSNASSIVDLVLLQITDSPRGYDKEDSEVVVLSSEINPSNTLGDALHGFKSAYAQVTNIFAK</sequence>
<feature type="transmembrane region" description="Helical" evidence="1">
    <location>
        <begin position="41"/>
        <end position="61"/>
    </location>
</feature>